<organism evidence="1 2">
    <name type="scientific">Lecanicillium saksenae</name>
    <dbReference type="NCBI Taxonomy" id="468837"/>
    <lineage>
        <taxon>Eukaryota</taxon>
        <taxon>Fungi</taxon>
        <taxon>Dikarya</taxon>
        <taxon>Ascomycota</taxon>
        <taxon>Pezizomycotina</taxon>
        <taxon>Sordariomycetes</taxon>
        <taxon>Hypocreomycetidae</taxon>
        <taxon>Hypocreales</taxon>
        <taxon>Cordycipitaceae</taxon>
        <taxon>Lecanicillium</taxon>
    </lineage>
</organism>
<dbReference type="EMBL" id="JANAKD010001981">
    <property type="protein sequence ID" value="KAJ3475334.1"/>
    <property type="molecule type" value="Genomic_DNA"/>
</dbReference>
<sequence length="209" mass="23546">MASSSPLRTGYLILYNAISAAAWSVVLYRTIVSCVDADIGFQYTYFEVGDWTRYTQTAACLEILHSLLGIVRAPVSTTLMQVASRLLLVWGIAYPFPFVTQAPFYASMLVAWSVTEVIRYSYFATSLAGIQPSILTFLRYNTFFILYPLGIFSECSLIFITSKFLQPPEKYILYSILAVYVPGSYTLYTYMMKQRSKVMGGGKSTKKTQ</sequence>
<evidence type="ECO:0000313" key="2">
    <source>
        <dbReference type="Proteomes" id="UP001148737"/>
    </source>
</evidence>
<protein>
    <submittedName>
        <fullName evidence="1">Uncharacterized protein</fullName>
    </submittedName>
</protein>
<name>A0ACC1QIU6_9HYPO</name>
<evidence type="ECO:0000313" key="1">
    <source>
        <dbReference type="EMBL" id="KAJ3475334.1"/>
    </source>
</evidence>
<gene>
    <name evidence="1" type="ORF">NLG97_g9496</name>
</gene>
<accession>A0ACC1QIU6</accession>
<proteinExistence type="predicted"/>
<reference evidence="1" key="1">
    <citation type="submission" date="2022-07" db="EMBL/GenBank/DDBJ databases">
        <title>Genome Sequence of Lecanicillium saksenae.</title>
        <authorList>
            <person name="Buettner E."/>
        </authorList>
    </citation>
    <scope>NUCLEOTIDE SEQUENCE</scope>
    <source>
        <strain evidence="1">VT-O1</strain>
    </source>
</reference>
<dbReference type="Proteomes" id="UP001148737">
    <property type="component" value="Unassembled WGS sequence"/>
</dbReference>
<keyword evidence="2" id="KW-1185">Reference proteome</keyword>
<comment type="caution">
    <text evidence="1">The sequence shown here is derived from an EMBL/GenBank/DDBJ whole genome shotgun (WGS) entry which is preliminary data.</text>
</comment>